<evidence type="ECO:0000256" key="1">
    <source>
        <dbReference type="SAM" id="Coils"/>
    </source>
</evidence>
<name>A0ABS7ZTY4_9GAMM</name>
<keyword evidence="2" id="KW-0966">Cell projection</keyword>
<dbReference type="EMBL" id="JAEDAH010000102">
    <property type="protein sequence ID" value="MCA6065218.1"/>
    <property type="molecule type" value="Genomic_DNA"/>
</dbReference>
<gene>
    <name evidence="2" type="ORF">I9W95_16600</name>
</gene>
<reference evidence="2 3" key="1">
    <citation type="submission" date="2020-12" db="EMBL/GenBank/DDBJ databases">
        <title>Novel Thalassolituus-related marine hydrocarbonoclastic bacteria mediated algae-derived hydrocarbons mineralization in twilight zone of the northern South China Sea.</title>
        <authorList>
            <person name="Dong C."/>
        </authorList>
    </citation>
    <scope>NUCLEOTIDE SEQUENCE [LARGE SCALE GENOMIC DNA]</scope>
    <source>
        <strain evidence="2 3">IMCC1826</strain>
    </source>
</reference>
<keyword evidence="1" id="KW-0175">Coiled coil</keyword>
<dbReference type="RefSeq" id="WP_225676946.1">
    <property type="nucleotide sequence ID" value="NZ_JAEDAH010000102.1"/>
</dbReference>
<dbReference type="Pfam" id="PF18982">
    <property type="entry name" value="JetA"/>
    <property type="match status" value="1"/>
</dbReference>
<accession>A0ABS7ZTY4</accession>
<comment type="caution">
    <text evidence="2">The sequence shown here is derived from an EMBL/GenBank/DDBJ whole genome shotgun (WGS) entry which is preliminary data.</text>
</comment>
<keyword evidence="2" id="KW-0282">Flagellum</keyword>
<protein>
    <submittedName>
        <fullName evidence="2">Flagellar protein FliT</fullName>
    </submittedName>
</protein>
<evidence type="ECO:0000313" key="2">
    <source>
        <dbReference type="EMBL" id="MCA6065218.1"/>
    </source>
</evidence>
<proteinExistence type="predicted"/>
<feature type="coiled-coil region" evidence="1">
    <location>
        <begin position="174"/>
        <end position="201"/>
    </location>
</feature>
<keyword evidence="3" id="KW-1185">Reference proteome</keyword>
<evidence type="ECO:0000313" key="3">
    <source>
        <dbReference type="Proteomes" id="UP000714380"/>
    </source>
</evidence>
<keyword evidence="2" id="KW-0969">Cilium</keyword>
<dbReference type="InterPro" id="IPR043773">
    <property type="entry name" value="JetA"/>
</dbReference>
<sequence>MFFEQERGQFFRPLTGKYRAQVMECLKELYQRLYSSSSADYGQALARDTLIEIFQEALVRAPVLADELAEAQDEATDTQEGRFRTSREQAGWVLNQLIEHGWLEKQVDEATLQSTFAFTRYGRQFTEPFVAESRTTARTRHRNTRNTRNALESFVERGDIYDLLDAYEYSERIISDFTDVIAELEERKRDLVREMEDQLLVQRASEAFFDFMENRFQPDLSVRLSADNVEKHRDQISSLIHAIRKQDKVFKANAERRLREVLPELAHEGQSVLWVLLDGIDMRLRNASDIMLPALRRALQSFTKRADIIIRQMSYLASQQHNDVLAVCKRLAAMPEKEQEQLLLRAGERMAVPEIGLVDPAQVRLAAPRQRRTIEAALDDGKGDFDVNARKEIYIQQVLDQAFLVNQQALKSYMAGHLRDGKRVSTRELPIENAKDFLAVAHAIGIGASDGLSSEFEFRIEPDDSAGNGGDAGQYFIKKDHFTFELVQKES</sequence>
<dbReference type="Proteomes" id="UP000714380">
    <property type="component" value="Unassembled WGS sequence"/>
</dbReference>
<organism evidence="2 3">
    <name type="scientific">Thalassolituus marinus</name>
    <dbReference type="NCBI Taxonomy" id="671053"/>
    <lineage>
        <taxon>Bacteria</taxon>
        <taxon>Pseudomonadati</taxon>
        <taxon>Pseudomonadota</taxon>
        <taxon>Gammaproteobacteria</taxon>
        <taxon>Oceanospirillales</taxon>
        <taxon>Oceanospirillaceae</taxon>
        <taxon>Thalassolituus</taxon>
    </lineage>
</organism>